<proteinExistence type="predicted"/>
<organism evidence="1 2">
    <name type="scientific">Candidatus Nanohalococcus occultus</name>
    <dbReference type="NCBI Taxonomy" id="2978047"/>
    <lineage>
        <taxon>Archaea</taxon>
        <taxon>Candidatus Nanohalarchaeota</taxon>
        <taxon>Candidatus Nanohalarchaeota incertae sedis</taxon>
        <taxon>Candidatus Nanohalococcus</taxon>
    </lineage>
</organism>
<protein>
    <submittedName>
        <fullName evidence="1">Uncharacterized protein</fullName>
    </submittedName>
</protein>
<sequence>MSASIEDEKQLKNVIESRDLEFSDHAEIKLKTRSNVSSELVSRFLEDFSRLDSFEFQPSEYGGEKYSLVFDKSSTYYLHIVLSVYSDKIVVVTAYQANKNNQDKDNLHSYRRS</sequence>
<dbReference type="RefSeq" id="WP_347722223.1">
    <property type="nucleotide sequence ID" value="NZ_CP104395.1"/>
</dbReference>
<evidence type="ECO:0000313" key="1">
    <source>
        <dbReference type="EMBL" id="WEL19351.1"/>
    </source>
</evidence>
<dbReference type="EMBL" id="CP104395">
    <property type="protein sequence ID" value="WEL19351.1"/>
    <property type="molecule type" value="Genomic_DNA"/>
</dbReference>
<keyword evidence="2" id="KW-1185">Reference proteome</keyword>
<dbReference type="Proteomes" id="UP001218034">
    <property type="component" value="Chromosome"/>
</dbReference>
<name>A0ABY8CDQ7_9ARCH</name>
<reference evidence="1 2" key="1">
    <citation type="submission" date="2022-09" db="EMBL/GenBank/DDBJ databases">
        <title>Xylan utilization by haloarchaea-nanohaloarchaea associations.</title>
        <authorList>
            <person name="Yakimov M."/>
        </authorList>
    </citation>
    <scope>NUCLEOTIDE SEQUENCE [LARGE SCALE GENOMIC DNA]</scope>
    <source>
        <strain evidence="1 2">SVXNc</strain>
    </source>
</reference>
<evidence type="ECO:0000313" key="2">
    <source>
        <dbReference type="Proteomes" id="UP001218034"/>
    </source>
</evidence>
<gene>
    <name evidence="1" type="ORF">SVXNc_0326</name>
</gene>
<dbReference type="GeneID" id="90589762"/>
<accession>A0ABY8CDQ7</accession>